<dbReference type="InterPro" id="IPR013149">
    <property type="entry name" value="ADH-like_C"/>
</dbReference>
<dbReference type="InterPro" id="IPR013154">
    <property type="entry name" value="ADH-like_N"/>
</dbReference>
<dbReference type="InterPro" id="IPR047122">
    <property type="entry name" value="Trans-enoyl_RdTase-like"/>
</dbReference>
<dbReference type="InterPro" id="IPR011032">
    <property type="entry name" value="GroES-like_sf"/>
</dbReference>
<dbReference type="PANTHER" id="PTHR45348">
    <property type="entry name" value="HYPOTHETICAL OXIDOREDUCTASE (EUROFUNG)"/>
    <property type="match status" value="1"/>
</dbReference>
<dbReference type="CDD" id="cd08249">
    <property type="entry name" value="enoyl_reductase_like"/>
    <property type="match status" value="1"/>
</dbReference>
<comment type="caution">
    <text evidence="2">The sequence shown here is derived from an EMBL/GenBank/DDBJ whole genome shotgun (WGS) entry which is preliminary data.</text>
</comment>
<dbReference type="SUPFAM" id="SSF51735">
    <property type="entry name" value="NAD(P)-binding Rossmann-fold domains"/>
    <property type="match status" value="1"/>
</dbReference>
<reference evidence="2 3" key="1">
    <citation type="journal article" date="2023" name="Elife">
        <title>Identification of key yeast species and microbe-microbe interactions impacting larval growth of Drosophila in the wild.</title>
        <authorList>
            <person name="Mure A."/>
            <person name="Sugiura Y."/>
            <person name="Maeda R."/>
            <person name="Honda K."/>
            <person name="Sakurai N."/>
            <person name="Takahashi Y."/>
            <person name="Watada M."/>
            <person name="Katoh T."/>
            <person name="Gotoh A."/>
            <person name="Gotoh Y."/>
            <person name="Taniguchi I."/>
            <person name="Nakamura K."/>
            <person name="Hayashi T."/>
            <person name="Katayama T."/>
            <person name="Uemura T."/>
            <person name="Hattori Y."/>
        </authorList>
    </citation>
    <scope>NUCLEOTIDE SEQUENCE [LARGE SCALE GENOMIC DNA]</scope>
    <source>
        <strain evidence="2 3">KH-74</strain>
    </source>
</reference>
<evidence type="ECO:0000259" key="1">
    <source>
        <dbReference type="SMART" id="SM00829"/>
    </source>
</evidence>
<sequence length="373" mass="40155">MSLPSSMKAVVIENGKAVIKSDVPLPHLPEGYLMVKSEAVGGNPTDWKHIAFKIAPEGSLEGCDVAGHVVAMGSAVDPSEFHIGDPVFGFVQGCSADTPDNGAFAEYVALDANLTFAAPKTIGFSGSAIIPAGPVSTWESAASIPLAWSTAATAVFHNLGMKFDWMPEKPQRDFPILIWGGSSIVGQAAIQFAKKYHGYSKIIAVASSKHESLLKSYGADDVFDYHDSDVIDQIKAKYPVIPHLLDLISTEQTFKQVYECAPETGDAVLINFFRGSIEYIPEGERKQNVKVLDNAVFLSLGHDLTIGGYHIKADLKQAATIHKFAREINPKLINGDFCAPEVKVYRGLEGTIQIMDDLEAGKASGNKLCAVMK</sequence>
<dbReference type="Pfam" id="PF00107">
    <property type="entry name" value="ADH_zinc_N"/>
    <property type="match status" value="1"/>
</dbReference>
<dbReference type="SMART" id="SM00829">
    <property type="entry name" value="PKS_ER"/>
    <property type="match status" value="1"/>
</dbReference>
<dbReference type="EMBL" id="BTGD01000010">
    <property type="protein sequence ID" value="GMM56964.1"/>
    <property type="molecule type" value="Genomic_DNA"/>
</dbReference>
<dbReference type="InterPro" id="IPR020843">
    <property type="entry name" value="ER"/>
</dbReference>
<evidence type="ECO:0000313" key="2">
    <source>
        <dbReference type="EMBL" id="GMM56964.1"/>
    </source>
</evidence>
<feature type="domain" description="Enoyl reductase (ER)" evidence="1">
    <location>
        <begin position="15"/>
        <end position="369"/>
    </location>
</feature>
<organism evidence="2 3">
    <name type="scientific">Maudiozyma humilis</name>
    <name type="common">Sour dough yeast</name>
    <name type="synonym">Kazachstania humilis</name>
    <dbReference type="NCBI Taxonomy" id="51915"/>
    <lineage>
        <taxon>Eukaryota</taxon>
        <taxon>Fungi</taxon>
        <taxon>Dikarya</taxon>
        <taxon>Ascomycota</taxon>
        <taxon>Saccharomycotina</taxon>
        <taxon>Saccharomycetes</taxon>
        <taxon>Saccharomycetales</taxon>
        <taxon>Saccharomycetaceae</taxon>
        <taxon>Maudiozyma</taxon>
    </lineage>
</organism>
<keyword evidence="3" id="KW-1185">Reference proteome</keyword>
<dbReference type="AlphaFoldDB" id="A0AAV5RZD0"/>
<evidence type="ECO:0000313" key="3">
    <source>
        <dbReference type="Proteomes" id="UP001377567"/>
    </source>
</evidence>
<protein>
    <recommendedName>
        <fullName evidence="1">Enoyl reductase (ER) domain-containing protein</fullName>
    </recommendedName>
</protein>
<dbReference type="Gene3D" id="3.40.50.720">
    <property type="entry name" value="NAD(P)-binding Rossmann-like Domain"/>
    <property type="match status" value="1"/>
</dbReference>
<dbReference type="SUPFAM" id="SSF50129">
    <property type="entry name" value="GroES-like"/>
    <property type="match status" value="1"/>
</dbReference>
<dbReference type="Pfam" id="PF08240">
    <property type="entry name" value="ADH_N"/>
    <property type="match status" value="1"/>
</dbReference>
<dbReference type="InterPro" id="IPR036291">
    <property type="entry name" value="NAD(P)-bd_dom_sf"/>
</dbReference>
<dbReference type="PANTHER" id="PTHR45348:SF2">
    <property type="entry name" value="ZINC-TYPE ALCOHOL DEHYDROGENASE-LIKE PROTEIN C2E1P3.01"/>
    <property type="match status" value="1"/>
</dbReference>
<proteinExistence type="predicted"/>
<gene>
    <name evidence="2" type="ORF">DAKH74_035800</name>
</gene>
<dbReference type="Proteomes" id="UP001377567">
    <property type="component" value="Unassembled WGS sequence"/>
</dbReference>
<name>A0AAV5RZD0_MAUHU</name>
<dbReference type="GO" id="GO:0016651">
    <property type="term" value="F:oxidoreductase activity, acting on NAD(P)H"/>
    <property type="evidence" value="ECO:0007669"/>
    <property type="project" value="InterPro"/>
</dbReference>
<dbReference type="Gene3D" id="3.90.180.10">
    <property type="entry name" value="Medium-chain alcohol dehydrogenases, catalytic domain"/>
    <property type="match status" value="1"/>
</dbReference>
<accession>A0AAV5RZD0</accession>